<name>A0A1D8H041_STRSU</name>
<reference evidence="8" key="2">
    <citation type="submission" date="2016-03" db="EMBL/GenBank/DDBJ databases">
        <authorList>
            <person name="Ploux O."/>
        </authorList>
    </citation>
    <scope>NUCLEOTIDE SEQUENCE</scope>
    <source>
        <strain evidence="8">3908</strain>
    </source>
</reference>
<keyword evidence="6 7" id="KW-0078">Bacteriocin</keyword>
<evidence type="ECO:0000256" key="7">
    <source>
        <dbReference type="RuleBase" id="RU362078"/>
    </source>
</evidence>
<sequence>MNNIKPEIYVQTATDQEITLLIGGAGSGFVKTLTKDCPGFLSNVCVNIGFISGCKNC</sequence>
<evidence type="ECO:0000313" key="9">
    <source>
        <dbReference type="EMBL" id="MCR1232160.1"/>
    </source>
</evidence>
<evidence type="ECO:0000256" key="1">
    <source>
        <dbReference type="ARBA" id="ARBA00009379"/>
    </source>
</evidence>
<evidence type="ECO:0000313" key="8">
    <source>
        <dbReference type="EMBL" id="AOT85879.1"/>
    </source>
</evidence>
<reference evidence="10 11" key="3">
    <citation type="submission" date="2019-04" db="EMBL/GenBank/DDBJ databases">
        <title>Genome analysis of Streptococcus suis strain WUSS286.</title>
        <authorList>
            <person name="Chen H."/>
            <person name="Gao X."/>
            <person name="Wu Z."/>
        </authorList>
    </citation>
    <scope>NUCLEOTIDE SEQUENCE [LARGE SCALE GENOMIC DNA]</scope>
    <source>
        <strain evidence="10 11">WUSS286</strain>
    </source>
</reference>
<dbReference type="GO" id="GO:0042742">
    <property type="term" value="P:defense response to bacterium"/>
    <property type="evidence" value="ECO:0007669"/>
    <property type="project" value="UniProtKB-UniRule"/>
</dbReference>
<keyword evidence="2 7" id="KW-0929">Antimicrobial</keyword>
<dbReference type="AlphaFoldDB" id="A0A1D8H041"/>
<organism evidence="8">
    <name type="scientific">Streptococcus suis</name>
    <dbReference type="NCBI Taxonomy" id="1307"/>
    <lineage>
        <taxon>Bacteria</taxon>
        <taxon>Bacillati</taxon>
        <taxon>Bacillota</taxon>
        <taxon>Bacilli</taxon>
        <taxon>Lactobacillales</taxon>
        <taxon>Streptococcaceae</taxon>
        <taxon>Streptococcus</taxon>
    </lineage>
</organism>
<dbReference type="Proteomes" id="UP000306426">
    <property type="component" value="Unassembled WGS sequence"/>
</dbReference>
<keyword evidence="3" id="KW-0883">Thioether bond</keyword>
<reference evidence="8" key="1">
    <citation type="journal article" date="2015" name="PLoS ONE">
        <title>Suicin 3908, a new lantibiotic produced by a strain of Streptococcus suis serotype 2 isolated from a healthy carrier pig.</title>
        <authorList>
            <person name="Vaillancourt K."/>
            <person name="LeBel G."/>
            <person name="Frenette M."/>
            <person name="Gottschalk M."/>
            <person name="Grenier D."/>
        </authorList>
    </citation>
    <scope>NUCLEOTIDE SEQUENCE</scope>
    <source>
        <strain evidence="8">3908</strain>
    </source>
</reference>
<comment type="PTM">
    <text evidence="7">Maturation of lantibiotics involves the enzymatic conversion of Thr, and Ser into dehydrated AA and the formation of thioether bonds with cysteine. This is followed by membrane translocation and cleavage of the modified precursor.</text>
</comment>
<dbReference type="GO" id="GO:0005102">
    <property type="term" value="F:signaling receptor binding"/>
    <property type="evidence" value="ECO:0007669"/>
    <property type="project" value="UniProtKB-KW"/>
</dbReference>
<evidence type="ECO:0000313" key="11">
    <source>
        <dbReference type="Proteomes" id="UP000306426"/>
    </source>
</evidence>
<keyword evidence="5 7" id="KW-0044">Antibiotic</keyword>
<evidence type="ECO:0000256" key="5">
    <source>
        <dbReference type="ARBA" id="ARBA00023022"/>
    </source>
</evidence>
<keyword evidence="4 7" id="KW-0425">Lantibiotic</keyword>
<accession>A0A1D8H041</accession>
<proteinExistence type="inferred from homology"/>
<dbReference type="InterPro" id="IPR007682">
    <property type="entry name" value="Lantibiotic_typ-A_Lactobact"/>
</dbReference>
<evidence type="ECO:0000256" key="6">
    <source>
        <dbReference type="ARBA" id="ARBA00023048"/>
    </source>
</evidence>
<dbReference type="GO" id="GO:0005576">
    <property type="term" value="C:extracellular region"/>
    <property type="evidence" value="ECO:0007669"/>
    <property type="project" value="InterPro"/>
</dbReference>
<comment type="similarity">
    <text evidence="1 7">Belongs to the type A lantibiotic family.</text>
</comment>
<dbReference type="EMBL" id="JANJPK010000005">
    <property type="protein sequence ID" value="MCR1232160.1"/>
    <property type="molecule type" value="Genomic_DNA"/>
</dbReference>
<dbReference type="EMBL" id="KU867867">
    <property type="protein sequence ID" value="AOT85879.1"/>
    <property type="molecule type" value="Genomic_DNA"/>
</dbReference>
<dbReference type="RefSeq" id="WP_012775117.1">
    <property type="nucleotide sequence ID" value="NZ_CAMUSF010000001.1"/>
</dbReference>
<dbReference type="Proteomes" id="UP001206089">
    <property type="component" value="Unassembled WGS sequence"/>
</dbReference>
<dbReference type="EMBL" id="SSXK01000019">
    <property type="protein sequence ID" value="TII02900.1"/>
    <property type="molecule type" value="Genomic_DNA"/>
</dbReference>
<reference evidence="9" key="4">
    <citation type="submission" date="2022-07" db="EMBL/GenBank/DDBJ databases">
        <authorList>
            <person name="Peng Z."/>
        </authorList>
    </citation>
    <scope>NUCLEOTIDE SEQUENCE</scope>
    <source>
        <strain evidence="9">2022WUSS069</strain>
    </source>
</reference>
<evidence type="ECO:0000313" key="10">
    <source>
        <dbReference type="EMBL" id="TII02900.1"/>
    </source>
</evidence>
<comment type="function">
    <text evidence="7">Lanthionine-containing peptide antibiotic (lantibiotic) active on Gram-positive bacteria. The bactericidal activity of lantibiotics is based on depolarization of energized bacterial cytoplasmic membranes, initiated by the formation of aqueous transmembrane pores.</text>
</comment>
<evidence type="ECO:0000256" key="4">
    <source>
        <dbReference type="ARBA" id="ARBA00022789"/>
    </source>
</evidence>
<evidence type="ECO:0000256" key="2">
    <source>
        <dbReference type="ARBA" id="ARBA00022529"/>
    </source>
</evidence>
<gene>
    <name evidence="8" type="primary">suiA</name>
    <name evidence="10" type="ORF">E8L09_07255</name>
    <name evidence="9" type="ORF">NQD44_03335</name>
</gene>
<protein>
    <recommendedName>
        <fullName evidence="7">Lantibiotic</fullName>
    </recommendedName>
</protein>
<evidence type="ECO:0000256" key="3">
    <source>
        <dbReference type="ARBA" id="ARBA00022784"/>
    </source>
</evidence>
<dbReference type="Pfam" id="PF04604">
    <property type="entry name" value="L_biotic_typeA"/>
    <property type="match status" value="1"/>
</dbReference>
<dbReference type="GO" id="GO:0031640">
    <property type="term" value="P:killing of cells of another organism"/>
    <property type="evidence" value="ECO:0007669"/>
    <property type="project" value="UniProtKB-UniRule"/>
</dbReference>